<evidence type="ECO:0000313" key="3">
    <source>
        <dbReference type="Proteomes" id="UP000320762"/>
    </source>
</evidence>
<dbReference type="EMBL" id="VDMD01000003">
    <property type="protein sequence ID" value="TRM67064.1"/>
    <property type="molecule type" value="Genomic_DNA"/>
</dbReference>
<feature type="domain" description="F-box" evidence="1">
    <location>
        <begin position="8"/>
        <end position="44"/>
    </location>
</feature>
<gene>
    <name evidence="2" type="ORF">BD626DRAFT_484638</name>
</gene>
<dbReference type="InterPro" id="IPR001810">
    <property type="entry name" value="F-box_dom"/>
</dbReference>
<sequence length="533" mass="59567">MINPLDIPEIGFAICQQCSRRSLCRLALVSKYWHAVSDFLLWESIPGLVCLLSLMPEDAWEVNNVRSPGGLFFQFKRVFRFRRPLTPKDWEPVLRRSLAVRVLDQTALGRRRVVYTQDAIDVIAACPPHGKLCPELRRLDIRASGLFSTNSSSHLASVLISPTMTSFTLSLDAGCSVPADCSALAQACPRLRTLVIRERVGDPKYINAIINAFHRHPTLDRVTLHASGPSDALEVVAGLPSLTTLEVQSLTRVVPVLNMPHPTRLFTALTSLTLEGCTFAIVCAMMCAWDWRPIRVLVLEAVVYESAWDFRILMQHIRAHCDPSALTNLTIHGHNPDEVDVWPLTIRDLAPLPRLPNLVQSFVTVPYSDVLSDSDWGEIVARFPSIQAFRLQTEDLDDNVARVSTLESLLHFANGCPRLQFLCLPIARVIAPPDYALRLQSPQQSLAVLDIMWGITIEDADDAVNFLNSAFSGLGTVVCATHRSTADGHGFEEQDDADEPWARLKRGVEDNFEKRRTSLRTDISDTTQEIRHK</sequence>
<dbReference type="InterPro" id="IPR036047">
    <property type="entry name" value="F-box-like_dom_sf"/>
</dbReference>
<dbReference type="Pfam" id="PF12937">
    <property type="entry name" value="F-box-like"/>
    <property type="match status" value="1"/>
</dbReference>
<dbReference type="InterPro" id="IPR032675">
    <property type="entry name" value="LRR_dom_sf"/>
</dbReference>
<organism evidence="2 3">
    <name type="scientific">Schizophyllum amplum</name>
    <dbReference type="NCBI Taxonomy" id="97359"/>
    <lineage>
        <taxon>Eukaryota</taxon>
        <taxon>Fungi</taxon>
        <taxon>Dikarya</taxon>
        <taxon>Basidiomycota</taxon>
        <taxon>Agaricomycotina</taxon>
        <taxon>Agaricomycetes</taxon>
        <taxon>Agaricomycetidae</taxon>
        <taxon>Agaricales</taxon>
        <taxon>Schizophyllaceae</taxon>
        <taxon>Schizophyllum</taxon>
    </lineage>
</organism>
<dbReference type="OrthoDB" id="3543113at2759"/>
<accession>A0A550CQL6</accession>
<evidence type="ECO:0000313" key="2">
    <source>
        <dbReference type="EMBL" id="TRM67064.1"/>
    </source>
</evidence>
<proteinExistence type="predicted"/>
<keyword evidence="3" id="KW-1185">Reference proteome</keyword>
<dbReference type="Proteomes" id="UP000320762">
    <property type="component" value="Unassembled WGS sequence"/>
</dbReference>
<dbReference type="Gene3D" id="3.80.10.10">
    <property type="entry name" value="Ribonuclease Inhibitor"/>
    <property type="match status" value="1"/>
</dbReference>
<protein>
    <recommendedName>
        <fullName evidence="1">F-box domain-containing protein</fullName>
    </recommendedName>
</protein>
<comment type="caution">
    <text evidence="2">The sequence shown here is derived from an EMBL/GenBank/DDBJ whole genome shotgun (WGS) entry which is preliminary data.</text>
</comment>
<reference evidence="2 3" key="1">
    <citation type="journal article" date="2019" name="New Phytol.">
        <title>Comparative genomics reveals unique wood-decay strategies and fruiting body development in the Schizophyllaceae.</title>
        <authorList>
            <person name="Almasi E."/>
            <person name="Sahu N."/>
            <person name="Krizsan K."/>
            <person name="Balint B."/>
            <person name="Kovacs G.M."/>
            <person name="Kiss B."/>
            <person name="Cseklye J."/>
            <person name="Drula E."/>
            <person name="Henrissat B."/>
            <person name="Nagy I."/>
            <person name="Chovatia M."/>
            <person name="Adam C."/>
            <person name="LaButti K."/>
            <person name="Lipzen A."/>
            <person name="Riley R."/>
            <person name="Grigoriev I.V."/>
            <person name="Nagy L.G."/>
        </authorList>
    </citation>
    <scope>NUCLEOTIDE SEQUENCE [LARGE SCALE GENOMIC DNA]</scope>
    <source>
        <strain evidence="2 3">NL-1724</strain>
    </source>
</reference>
<name>A0A550CQL6_9AGAR</name>
<dbReference type="AlphaFoldDB" id="A0A550CQL6"/>
<dbReference type="SUPFAM" id="SSF81383">
    <property type="entry name" value="F-box domain"/>
    <property type="match status" value="1"/>
</dbReference>
<dbReference type="SUPFAM" id="SSF52047">
    <property type="entry name" value="RNI-like"/>
    <property type="match status" value="1"/>
</dbReference>
<evidence type="ECO:0000259" key="1">
    <source>
        <dbReference type="Pfam" id="PF12937"/>
    </source>
</evidence>